<keyword evidence="6" id="KW-1185">Reference proteome</keyword>
<reference evidence="5" key="2">
    <citation type="submission" date="2020-09" db="EMBL/GenBank/DDBJ databases">
        <authorList>
            <person name="Sun Q."/>
            <person name="Ohkuma M."/>
        </authorList>
    </citation>
    <scope>NUCLEOTIDE SEQUENCE</scope>
    <source>
        <strain evidence="5">JCM 3086</strain>
    </source>
</reference>
<organism evidence="5 6">
    <name type="scientific">Streptomyces brasiliensis</name>
    <dbReference type="NCBI Taxonomy" id="1954"/>
    <lineage>
        <taxon>Bacteria</taxon>
        <taxon>Bacillati</taxon>
        <taxon>Actinomycetota</taxon>
        <taxon>Actinomycetes</taxon>
        <taxon>Kitasatosporales</taxon>
        <taxon>Streptomycetaceae</taxon>
        <taxon>Streptomyces</taxon>
    </lineage>
</organism>
<dbReference type="Pfam" id="PF00106">
    <property type="entry name" value="adh_short"/>
    <property type="match status" value="1"/>
</dbReference>
<reference evidence="5" key="1">
    <citation type="journal article" date="2014" name="Int. J. Syst. Evol. Microbiol.">
        <title>Complete genome sequence of Corynebacterium casei LMG S-19264T (=DSM 44701T), isolated from a smear-ripened cheese.</title>
        <authorList>
            <consortium name="US DOE Joint Genome Institute (JGI-PGF)"/>
            <person name="Walter F."/>
            <person name="Albersmeier A."/>
            <person name="Kalinowski J."/>
            <person name="Ruckert C."/>
        </authorList>
    </citation>
    <scope>NUCLEOTIDE SEQUENCE</scope>
    <source>
        <strain evidence="5">JCM 3086</strain>
    </source>
</reference>
<evidence type="ECO:0000256" key="4">
    <source>
        <dbReference type="RuleBase" id="RU000363"/>
    </source>
</evidence>
<dbReference type="PANTHER" id="PTHR43618">
    <property type="entry name" value="7-ALPHA-HYDROXYSTEROID DEHYDROGENASE"/>
    <property type="match status" value="1"/>
</dbReference>
<dbReference type="Proteomes" id="UP000657574">
    <property type="component" value="Unassembled WGS sequence"/>
</dbReference>
<dbReference type="InterPro" id="IPR002347">
    <property type="entry name" value="SDR_fam"/>
</dbReference>
<dbReference type="CDD" id="cd05233">
    <property type="entry name" value="SDR_c"/>
    <property type="match status" value="1"/>
</dbReference>
<evidence type="ECO:0000256" key="3">
    <source>
        <dbReference type="ARBA" id="ARBA00023002"/>
    </source>
</evidence>
<protein>
    <submittedName>
        <fullName evidence="5">NAD(P)-dependent oxidoreductase</fullName>
    </submittedName>
</protein>
<name>A0A917NWK5_9ACTN</name>
<dbReference type="InterPro" id="IPR052178">
    <property type="entry name" value="Sec_Metab_Biosynth_SDR"/>
</dbReference>
<gene>
    <name evidence="5" type="ORF">GCM10010121_052950</name>
</gene>
<comment type="caution">
    <text evidence="5">The sequence shown here is derived from an EMBL/GenBank/DDBJ whole genome shotgun (WGS) entry which is preliminary data.</text>
</comment>
<keyword evidence="3" id="KW-0560">Oxidoreductase</keyword>
<dbReference type="SUPFAM" id="SSF51735">
    <property type="entry name" value="NAD(P)-binding Rossmann-fold domains"/>
    <property type="match status" value="1"/>
</dbReference>
<dbReference type="Gene3D" id="3.40.50.720">
    <property type="entry name" value="NAD(P)-binding Rossmann-like Domain"/>
    <property type="match status" value="1"/>
</dbReference>
<dbReference type="RefSeq" id="WP_189313755.1">
    <property type="nucleotide sequence ID" value="NZ_BMQA01000019.1"/>
</dbReference>
<keyword evidence="2" id="KW-0521">NADP</keyword>
<proteinExistence type="inferred from homology"/>
<evidence type="ECO:0000313" key="6">
    <source>
        <dbReference type="Proteomes" id="UP000657574"/>
    </source>
</evidence>
<sequence length="250" mass="26069">MTPTHVGRRAALVTGASRGIGLGIARGLADAGYDLTVSARDAARLEKSAGALADAGGRVHRVPADMAVEDDVRRLAAEHAQHHGRLDVLVIGAGVGSAGALEQTTTKRYDLQFAVNVRAPFVLLQHSLPLLRKTAAADPERGSKVIALSSITGVAAEPDLAAYGAAKAALISLCRSVNSEASAQGVCATAICPGYVDTDMSAHVRDRIDPSRMIRIEDVVELALSVTRLSACAVVPEIVVTRPGDQLWRA</sequence>
<evidence type="ECO:0000256" key="2">
    <source>
        <dbReference type="ARBA" id="ARBA00022857"/>
    </source>
</evidence>
<dbReference type="GO" id="GO:0016491">
    <property type="term" value="F:oxidoreductase activity"/>
    <property type="evidence" value="ECO:0007669"/>
    <property type="project" value="UniProtKB-KW"/>
</dbReference>
<dbReference type="PANTHER" id="PTHR43618:SF8">
    <property type="entry name" value="7ALPHA-HYDROXYSTEROID DEHYDROGENASE"/>
    <property type="match status" value="1"/>
</dbReference>
<dbReference type="PRINTS" id="PR00081">
    <property type="entry name" value="GDHRDH"/>
</dbReference>
<dbReference type="InterPro" id="IPR036291">
    <property type="entry name" value="NAD(P)-bd_dom_sf"/>
</dbReference>
<accession>A0A917NWK5</accession>
<evidence type="ECO:0000256" key="1">
    <source>
        <dbReference type="ARBA" id="ARBA00006484"/>
    </source>
</evidence>
<comment type="similarity">
    <text evidence="1 4">Belongs to the short-chain dehydrogenases/reductases (SDR) family.</text>
</comment>
<dbReference type="AlphaFoldDB" id="A0A917NWK5"/>
<dbReference type="PRINTS" id="PR00080">
    <property type="entry name" value="SDRFAMILY"/>
</dbReference>
<evidence type="ECO:0000313" key="5">
    <source>
        <dbReference type="EMBL" id="GGJ35134.1"/>
    </source>
</evidence>
<dbReference type="EMBL" id="BMQA01000019">
    <property type="protein sequence ID" value="GGJ35134.1"/>
    <property type="molecule type" value="Genomic_DNA"/>
</dbReference>